<dbReference type="Gene3D" id="1.10.600.10">
    <property type="entry name" value="Farnesyl Diphosphate Synthase"/>
    <property type="match status" value="1"/>
</dbReference>
<gene>
    <name evidence="1" type="ORF">KDA82_37420</name>
</gene>
<accession>A0A8T4J2B7</accession>
<dbReference type="Proteomes" id="UP000675554">
    <property type="component" value="Unassembled WGS sequence"/>
</dbReference>
<evidence type="ECO:0000313" key="1">
    <source>
        <dbReference type="EMBL" id="MBR7678549.1"/>
    </source>
</evidence>
<dbReference type="AlphaFoldDB" id="A0A8T4J2B7"/>
<feature type="non-terminal residue" evidence="1">
    <location>
        <position position="97"/>
    </location>
</feature>
<name>A0A8T4J2B7_9ACTN</name>
<keyword evidence="2" id="KW-1185">Reference proteome</keyword>
<evidence type="ECO:0000313" key="2">
    <source>
        <dbReference type="Proteomes" id="UP000675554"/>
    </source>
</evidence>
<reference evidence="1" key="1">
    <citation type="submission" date="2021-04" db="EMBL/GenBank/DDBJ databases">
        <title>Sequencing of actinobacteria type strains.</title>
        <authorList>
            <person name="Nguyen G.-S."/>
            <person name="Wentzel A."/>
        </authorList>
    </citation>
    <scope>NUCLEOTIDE SEQUENCE</scope>
    <source>
        <strain evidence="1">DSM 42095</strain>
    </source>
</reference>
<dbReference type="EMBL" id="JAGSMN010001557">
    <property type="protein sequence ID" value="MBR7678549.1"/>
    <property type="molecule type" value="Genomic_DNA"/>
</dbReference>
<dbReference type="SUPFAM" id="SSF48576">
    <property type="entry name" value="Terpenoid synthases"/>
    <property type="match status" value="1"/>
</dbReference>
<sequence>MEDYIAVRRDASTVLPTLDLVERAEGATVPDALYGTPQYQTLVLGTADIMCWVNDIHSLHMERGDPINFVTVLDHHEKTGVQKAVDTVAERVAGRVA</sequence>
<dbReference type="InterPro" id="IPR008949">
    <property type="entry name" value="Isoprenoid_synthase_dom_sf"/>
</dbReference>
<dbReference type="Pfam" id="PF19086">
    <property type="entry name" value="Terpene_syn_C_2"/>
    <property type="match status" value="1"/>
</dbReference>
<proteinExistence type="predicted"/>
<comment type="caution">
    <text evidence="1">The sequence shown here is derived from an EMBL/GenBank/DDBJ whole genome shotgun (WGS) entry which is preliminary data.</text>
</comment>
<organism evidence="1 2">
    <name type="scientific">Streptomyces daliensis</name>
    <dbReference type="NCBI Taxonomy" id="299421"/>
    <lineage>
        <taxon>Bacteria</taxon>
        <taxon>Bacillati</taxon>
        <taxon>Actinomycetota</taxon>
        <taxon>Actinomycetes</taxon>
        <taxon>Kitasatosporales</taxon>
        <taxon>Streptomycetaceae</taxon>
        <taxon>Streptomyces</taxon>
    </lineage>
</organism>
<protein>
    <submittedName>
        <fullName evidence="1">Uncharacterized protein</fullName>
    </submittedName>
</protein>